<reference evidence="4" key="2">
    <citation type="submission" date="2020-03" db="EMBL/GenBank/DDBJ databases">
        <title>Flavobacteriaceae bacterium strain TP-CH-4, a member of the family Flavobacteriaceae isolated from a deep-sea seamount.</title>
        <authorList>
            <person name="Zhang D.-C."/>
        </authorList>
    </citation>
    <scope>NUCLEOTIDE SEQUENCE</scope>
    <source>
        <strain evidence="4">TP-CH-4</strain>
    </source>
</reference>
<dbReference type="Gene3D" id="2.115.10.20">
    <property type="entry name" value="Glycosyl hydrolase domain, family 43"/>
    <property type="match status" value="1"/>
</dbReference>
<keyword evidence="2" id="KW-0808">Transferase</keyword>
<evidence type="ECO:0000313" key="5">
    <source>
        <dbReference type="Proteomes" id="UP000707206"/>
    </source>
</evidence>
<dbReference type="CDD" id="cd18612">
    <property type="entry name" value="GH130_Lin0857-like"/>
    <property type="match status" value="1"/>
</dbReference>
<dbReference type="GO" id="GO:0016798">
    <property type="term" value="F:hydrolase activity, acting on glycosyl bonds"/>
    <property type="evidence" value="ECO:0007669"/>
    <property type="project" value="UniProtKB-KW"/>
</dbReference>
<dbReference type="Proteomes" id="UP000707206">
    <property type="component" value="Unassembled WGS sequence"/>
</dbReference>
<dbReference type="GO" id="GO:0016757">
    <property type="term" value="F:glycosyltransferase activity"/>
    <property type="evidence" value="ECO:0007669"/>
    <property type="project" value="UniProtKB-KW"/>
</dbReference>
<organism evidence="4 5">
    <name type="scientific">Pelagihabitans pacificus</name>
    <dbReference type="NCBI Taxonomy" id="2696054"/>
    <lineage>
        <taxon>Bacteria</taxon>
        <taxon>Pseudomonadati</taxon>
        <taxon>Bacteroidota</taxon>
        <taxon>Flavobacteriia</taxon>
        <taxon>Flavobacteriales</taxon>
        <taxon>Flavobacteriaceae</taxon>
        <taxon>Pelagihabitans</taxon>
    </lineage>
</organism>
<reference evidence="4" key="1">
    <citation type="submission" date="2019-07" db="EMBL/GenBank/DDBJ databases">
        <authorList>
            <person name="De-Chao Zhang Q."/>
        </authorList>
    </citation>
    <scope>NUCLEOTIDE SEQUENCE</scope>
    <source>
        <strain evidence="4">TP-CH-4</strain>
    </source>
</reference>
<dbReference type="AlphaFoldDB" id="A0A967AQQ5"/>
<protein>
    <submittedName>
        <fullName evidence="4">Glycosidase</fullName>
    </submittedName>
</protein>
<dbReference type="PANTHER" id="PTHR34106:SF5">
    <property type="entry name" value="GLYCOSIDASE"/>
    <property type="match status" value="1"/>
</dbReference>
<accession>A0A967AQQ5</accession>
<dbReference type="PANTHER" id="PTHR34106">
    <property type="entry name" value="GLYCOSIDASE"/>
    <property type="match status" value="1"/>
</dbReference>
<keyword evidence="4" id="KW-0326">Glycosidase</keyword>
<dbReference type="SUPFAM" id="SSF75005">
    <property type="entry name" value="Arabinanase/levansucrase/invertase"/>
    <property type="match status" value="1"/>
</dbReference>
<name>A0A967AQQ5_9FLAO</name>
<gene>
    <name evidence="4" type="ORF">FK220_004490</name>
</gene>
<keyword evidence="4" id="KW-0378">Hydrolase</keyword>
<evidence type="ECO:0000256" key="1">
    <source>
        <dbReference type="ARBA" id="ARBA00022676"/>
    </source>
</evidence>
<evidence type="ECO:0000256" key="3">
    <source>
        <dbReference type="ARBA" id="ARBA00024356"/>
    </source>
</evidence>
<dbReference type="Pfam" id="PF04041">
    <property type="entry name" value="Glyco_hydro_130"/>
    <property type="match status" value="1"/>
</dbReference>
<keyword evidence="5" id="KW-1185">Reference proteome</keyword>
<evidence type="ECO:0000256" key="2">
    <source>
        <dbReference type="ARBA" id="ARBA00022679"/>
    </source>
</evidence>
<comment type="caution">
    <text evidence="4">The sequence shown here is derived from an EMBL/GenBank/DDBJ whole genome shotgun (WGS) entry which is preliminary data.</text>
</comment>
<dbReference type="PIRSF" id="PIRSF016202">
    <property type="entry name" value="PH1107"/>
    <property type="match status" value="1"/>
</dbReference>
<sequence length="348" mass="39734">MKVTRSVKNPIIAPKDVKPSREDFEVVCVFNCGVIRFQGKVLLMLRVAERPKARHGNEVRTVFYDHIQEKITVKSFEKDMPGIGLHDSRYIYTPERIYLSSMSHFRLATSTNGIDFDIDEQPCMEAANVYEMYGIEDPRITKIGDDYWVNYSACSTIGGVTTCLAVTRDFKNFERKGVMFTPDNKDVAIFPEKIHGKYYALNRPISAEYKLKDIWISESPDIEAWGNHRFLISTREGYWDDGRIGCSAVPFRTEAGWLEIYHGASKDNVYCLGAVLLDLEEPWKVISRSENPIMLPEEDYEINGFFGNVIFNCGVLVEEGIVKIYYGAADTYIGYAEVALQDILDDLK</sequence>
<dbReference type="InterPro" id="IPR023296">
    <property type="entry name" value="Glyco_hydro_beta-prop_sf"/>
</dbReference>
<evidence type="ECO:0000313" key="4">
    <source>
        <dbReference type="EMBL" id="NHF58583.1"/>
    </source>
</evidence>
<proteinExistence type="inferred from homology"/>
<keyword evidence="1" id="KW-0328">Glycosyltransferase</keyword>
<dbReference type="EMBL" id="VIKU02000001">
    <property type="protein sequence ID" value="NHF58583.1"/>
    <property type="molecule type" value="Genomic_DNA"/>
</dbReference>
<comment type="similarity">
    <text evidence="3">Belongs to the glycosyl hydrolase 130 family.</text>
</comment>
<dbReference type="RefSeq" id="WP_152573067.1">
    <property type="nucleotide sequence ID" value="NZ_VIKU02000001.1"/>
</dbReference>
<dbReference type="InterPro" id="IPR007184">
    <property type="entry name" value="Mannoside_phosphorylase"/>
</dbReference>